<dbReference type="EMBL" id="CZPZ01000035">
    <property type="protein sequence ID" value="CUS39654.1"/>
    <property type="molecule type" value="Genomic_DNA"/>
</dbReference>
<dbReference type="GO" id="GO:0022857">
    <property type="term" value="F:transmembrane transporter activity"/>
    <property type="evidence" value="ECO:0007669"/>
    <property type="project" value="InterPro"/>
</dbReference>
<accession>A0A0S4LUX1</accession>
<evidence type="ECO:0000256" key="3">
    <source>
        <dbReference type="ARBA" id="ARBA00022833"/>
    </source>
</evidence>
<dbReference type="RefSeq" id="WP_090901943.1">
    <property type="nucleotide sequence ID" value="NZ_CZPZ01000035.1"/>
</dbReference>
<feature type="domain" description="CzcB-like barrel-sandwich hybrid" evidence="8">
    <location>
        <begin position="87"/>
        <end position="237"/>
    </location>
</feature>
<feature type="domain" description="CzcB-like C-terminal circularly permuted SH3-like" evidence="9">
    <location>
        <begin position="329"/>
        <end position="390"/>
    </location>
</feature>
<dbReference type="Gene3D" id="2.40.50.100">
    <property type="match status" value="1"/>
</dbReference>
<dbReference type="Gene3D" id="2.40.30.170">
    <property type="match status" value="1"/>
</dbReference>
<dbReference type="GO" id="GO:0046686">
    <property type="term" value="P:response to cadmium ion"/>
    <property type="evidence" value="ECO:0007669"/>
    <property type="project" value="UniProtKB-KW"/>
</dbReference>
<keyword evidence="3" id="KW-0862">Zinc</keyword>
<dbReference type="Gene3D" id="2.40.420.20">
    <property type="match status" value="1"/>
</dbReference>
<dbReference type="InterPro" id="IPR058649">
    <property type="entry name" value="CzcB_C"/>
</dbReference>
<dbReference type="GO" id="GO:0015679">
    <property type="term" value="P:plasma membrane copper ion transport"/>
    <property type="evidence" value="ECO:0007669"/>
    <property type="project" value="TreeGrafter"/>
</dbReference>
<keyword evidence="4" id="KW-0105">Cadmium resistance</keyword>
<evidence type="ECO:0000259" key="8">
    <source>
        <dbReference type="Pfam" id="PF25973"/>
    </source>
</evidence>
<evidence type="ECO:0000259" key="9">
    <source>
        <dbReference type="Pfam" id="PF25975"/>
    </source>
</evidence>
<dbReference type="GO" id="GO:0030288">
    <property type="term" value="C:outer membrane-bounded periplasmic space"/>
    <property type="evidence" value="ECO:0007669"/>
    <property type="project" value="TreeGrafter"/>
</dbReference>
<evidence type="ECO:0000256" key="5">
    <source>
        <dbReference type="ARBA" id="ARBA00058766"/>
    </source>
</evidence>
<dbReference type="FunFam" id="2.40.420.20:FF:000006">
    <property type="entry name" value="RND family efflux transporter MFP subunit"/>
    <property type="match status" value="1"/>
</dbReference>
<feature type="signal peptide" evidence="6">
    <location>
        <begin position="1"/>
        <end position="25"/>
    </location>
</feature>
<dbReference type="PANTHER" id="PTHR30097:SF4">
    <property type="entry name" value="SLR6042 PROTEIN"/>
    <property type="match status" value="1"/>
</dbReference>
<comment type="function">
    <text evidence="5">CzcA and CzcB together would act in zinc efflux nearly as effectively as the complete czc efflux system (CzcABC). The CzcB protein is thought to funnel zinc cations to the CzcA transport protein.</text>
</comment>
<name>A0A0S4LUX1_9BACT</name>
<feature type="domain" description="CusB-like beta-barrel" evidence="7">
    <location>
        <begin position="241"/>
        <end position="321"/>
    </location>
</feature>
<evidence type="ECO:0000256" key="1">
    <source>
        <dbReference type="ARBA" id="ARBA00009477"/>
    </source>
</evidence>
<evidence type="ECO:0000313" key="11">
    <source>
        <dbReference type="Proteomes" id="UP000198736"/>
    </source>
</evidence>
<dbReference type="OrthoDB" id="9806939at2"/>
<dbReference type="PANTHER" id="PTHR30097">
    <property type="entry name" value="CATION EFFLUX SYSTEM PROTEIN CUSB"/>
    <property type="match status" value="1"/>
</dbReference>
<dbReference type="STRING" id="1742973.COMA2_80104"/>
<reference evidence="11" key="1">
    <citation type="submission" date="2015-10" db="EMBL/GenBank/DDBJ databases">
        <authorList>
            <person name="Luecker S."/>
            <person name="Luecker S."/>
        </authorList>
    </citation>
    <scope>NUCLEOTIDE SEQUENCE [LARGE SCALE GENOMIC DNA]</scope>
</reference>
<dbReference type="AlphaFoldDB" id="A0A0S4LUX1"/>
<dbReference type="Pfam" id="PF25954">
    <property type="entry name" value="Beta-barrel_RND_2"/>
    <property type="match status" value="1"/>
</dbReference>
<keyword evidence="2" id="KW-0813">Transport</keyword>
<organism evidence="10 11">
    <name type="scientific">Candidatus Nitrospira nitrificans</name>
    <dbReference type="NCBI Taxonomy" id="1742973"/>
    <lineage>
        <taxon>Bacteria</taxon>
        <taxon>Pseudomonadati</taxon>
        <taxon>Nitrospirota</taxon>
        <taxon>Nitrospiria</taxon>
        <taxon>Nitrospirales</taxon>
        <taxon>Nitrospiraceae</taxon>
        <taxon>Nitrospira</taxon>
    </lineage>
</organism>
<feature type="chain" id="PRO_5006624291" evidence="6">
    <location>
        <begin position="26"/>
        <end position="398"/>
    </location>
</feature>
<comment type="similarity">
    <text evidence="1">Belongs to the membrane fusion protein (MFP) (TC 8.A.1) family.</text>
</comment>
<evidence type="ECO:0000256" key="2">
    <source>
        <dbReference type="ARBA" id="ARBA00022448"/>
    </source>
</evidence>
<sequence>MQITQKPYRLIVLLTLVSLTHGCDAGSNDTPAETSQKSSTEEEALRTVSLDEKAMAERGITVEPVKRQPFRSHRDFPGTIELNRRKVANLTTLVRGRAIEVHVDLGQEVERGTLLATLESREFGDAQSAYLKAKSTLYVVTRAYERAQALLKEDIISVAEGQRREGDMVRAQAELRESYQHLRLMGMSGEQIKELARSRSIHPRIYITAPFQGFVIARNIAVGEVVEVTETMFVVADLSEVWVFANIPEKDISFILNSERTGGRQIGELHVHAYPDEVFRGTVTYVSAVLDVATRTMDLRLELPNPGLKLKPDMYATIRMYSSPTSNALTVPENAVQRDHERRFVFVRIDSGTFEARDVKLGDSNGTQVMVLNGLREGEPVVTNGGFTLKAELTGEEL</sequence>
<dbReference type="InterPro" id="IPR006143">
    <property type="entry name" value="RND_pump_MFP"/>
</dbReference>
<dbReference type="InterPro" id="IPR058647">
    <property type="entry name" value="BSH_CzcB-like"/>
</dbReference>
<dbReference type="NCBIfam" id="TIGR01730">
    <property type="entry name" value="RND_mfp"/>
    <property type="match status" value="1"/>
</dbReference>
<evidence type="ECO:0000256" key="4">
    <source>
        <dbReference type="ARBA" id="ARBA00043263"/>
    </source>
</evidence>
<evidence type="ECO:0000259" key="7">
    <source>
        <dbReference type="Pfam" id="PF25954"/>
    </source>
</evidence>
<evidence type="ECO:0000313" key="10">
    <source>
        <dbReference type="EMBL" id="CUS39654.1"/>
    </source>
</evidence>
<dbReference type="GO" id="GO:0046914">
    <property type="term" value="F:transition metal ion binding"/>
    <property type="evidence" value="ECO:0007669"/>
    <property type="project" value="TreeGrafter"/>
</dbReference>
<dbReference type="InterPro" id="IPR051909">
    <property type="entry name" value="MFP_Cation_Efflux"/>
</dbReference>
<evidence type="ECO:0000256" key="6">
    <source>
        <dbReference type="SAM" id="SignalP"/>
    </source>
</evidence>
<dbReference type="Gene3D" id="1.10.287.470">
    <property type="entry name" value="Helix hairpin bin"/>
    <property type="match status" value="1"/>
</dbReference>
<keyword evidence="6" id="KW-0732">Signal</keyword>
<dbReference type="Proteomes" id="UP000198736">
    <property type="component" value="Unassembled WGS sequence"/>
</dbReference>
<proteinExistence type="inferred from homology"/>
<dbReference type="Pfam" id="PF25973">
    <property type="entry name" value="BSH_CzcB"/>
    <property type="match status" value="1"/>
</dbReference>
<gene>
    <name evidence="10" type="ORF">COMA2_80104</name>
</gene>
<keyword evidence="11" id="KW-1185">Reference proteome</keyword>
<dbReference type="Pfam" id="PF25975">
    <property type="entry name" value="CzcB_C"/>
    <property type="match status" value="1"/>
</dbReference>
<dbReference type="FunFam" id="2.40.30.170:FF:000010">
    <property type="entry name" value="Efflux RND transporter periplasmic adaptor subunit"/>
    <property type="match status" value="1"/>
</dbReference>
<dbReference type="GO" id="GO:0016020">
    <property type="term" value="C:membrane"/>
    <property type="evidence" value="ECO:0007669"/>
    <property type="project" value="InterPro"/>
</dbReference>
<dbReference type="SUPFAM" id="SSF111369">
    <property type="entry name" value="HlyD-like secretion proteins"/>
    <property type="match status" value="1"/>
</dbReference>
<dbReference type="GO" id="GO:0060003">
    <property type="term" value="P:copper ion export"/>
    <property type="evidence" value="ECO:0007669"/>
    <property type="project" value="TreeGrafter"/>
</dbReference>
<dbReference type="InterPro" id="IPR058792">
    <property type="entry name" value="Beta-barrel_RND_2"/>
</dbReference>
<protein>
    <submittedName>
        <fullName evidence="10">Putative Heavy metal efflux system, membrane fusion protein</fullName>
    </submittedName>
</protein>